<dbReference type="EMBL" id="MU006751">
    <property type="protein sequence ID" value="KAF2621833.1"/>
    <property type="molecule type" value="Genomic_DNA"/>
</dbReference>
<sequence length="621" mass="67913">MSWQAPKDYQKRPVAILGAGVLGRRIACTWAAGGYEVQVRDPSTEQRAQCLQYVAENIATYKNLTTATRAGDVQVFEDLEHAVANAWLVIEAVPERLELKISTFATLEQVAPEDCILATNSSSYKSSEMIGKISENTKCRVLNTHYYMPPENMVVELMTDGFTDSAIFPFLSDRFKESGAKPYVARKESTGFIFNRLWAAVKRETLTILSEGVSDAEEIDSLWTEMFIKGGAKPCKTMDQVGLDTVAFIEGHYIAERGLSSTHTTDYLKANYLEQGKLGNKSDKGGLYPPKSKEASTNEAINGPATNGKTSPYPTIIVLDAGLSASEPGNGAGEILQLSTDGSAPKSIVSGQALPDGIAIDHSRSRMFWTCMGEPGDEDGAIYSANLDGSDQHTVIDSGKINTPKQICLDTSAQKIYFCDREGCTVYRCSYSGSDLEVLAKNGGTASYTSGQANAMNWCVGIAVSPSRGKFYWSQKGPSKGGRGRIFCANITTPESKTAESREDIKCIFYGLPEPIDLEVDEHNNRLYWTDRGELPWGNTLSRVDLDDEGLPVLEDPAILPSKLVIARRFHEAIGLQVDAKRNRVYVSDLGGGVYVCDLDGKNKRTIYQDEKRAFTGLALL</sequence>
<organism evidence="1 2">
    <name type="scientific">Macroventuria anomochaeta</name>
    <dbReference type="NCBI Taxonomy" id="301207"/>
    <lineage>
        <taxon>Eukaryota</taxon>
        <taxon>Fungi</taxon>
        <taxon>Dikarya</taxon>
        <taxon>Ascomycota</taxon>
        <taxon>Pezizomycotina</taxon>
        <taxon>Dothideomycetes</taxon>
        <taxon>Pleosporomycetidae</taxon>
        <taxon>Pleosporales</taxon>
        <taxon>Pleosporineae</taxon>
        <taxon>Didymellaceae</taxon>
        <taxon>Macroventuria</taxon>
    </lineage>
</organism>
<dbReference type="Proteomes" id="UP000799754">
    <property type="component" value="Unassembled WGS sequence"/>
</dbReference>
<evidence type="ECO:0000313" key="2">
    <source>
        <dbReference type="Proteomes" id="UP000799754"/>
    </source>
</evidence>
<gene>
    <name evidence="1" type="ORF">BU25DRAFT_403904</name>
</gene>
<comment type="caution">
    <text evidence="1">The sequence shown here is derived from an EMBL/GenBank/DDBJ whole genome shotgun (WGS) entry which is preliminary data.</text>
</comment>
<proteinExistence type="predicted"/>
<name>A0ACB6RL52_9PLEO</name>
<evidence type="ECO:0000313" key="1">
    <source>
        <dbReference type="EMBL" id="KAF2621833.1"/>
    </source>
</evidence>
<protein>
    <submittedName>
        <fullName evidence="1">Uncharacterized protein</fullName>
    </submittedName>
</protein>
<keyword evidence="2" id="KW-1185">Reference proteome</keyword>
<reference evidence="1" key="1">
    <citation type="journal article" date="2020" name="Stud. Mycol.">
        <title>101 Dothideomycetes genomes: a test case for predicting lifestyles and emergence of pathogens.</title>
        <authorList>
            <person name="Haridas S."/>
            <person name="Albert R."/>
            <person name="Binder M."/>
            <person name="Bloem J."/>
            <person name="Labutti K."/>
            <person name="Salamov A."/>
            <person name="Andreopoulos B."/>
            <person name="Baker S."/>
            <person name="Barry K."/>
            <person name="Bills G."/>
            <person name="Bluhm B."/>
            <person name="Cannon C."/>
            <person name="Castanera R."/>
            <person name="Culley D."/>
            <person name="Daum C."/>
            <person name="Ezra D."/>
            <person name="Gonzalez J."/>
            <person name="Henrissat B."/>
            <person name="Kuo A."/>
            <person name="Liang C."/>
            <person name="Lipzen A."/>
            <person name="Lutzoni F."/>
            <person name="Magnuson J."/>
            <person name="Mondo S."/>
            <person name="Nolan M."/>
            <person name="Ohm R."/>
            <person name="Pangilinan J."/>
            <person name="Park H.-J."/>
            <person name="Ramirez L."/>
            <person name="Alfaro M."/>
            <person name="Sun H."/>
            <person name="Tritt A."/>
            <person name="Yoshinaga Y."/>
            <person name="Zwiers L.-H."/>
            <person name="Turgeon B."/>
            <person name="Goodwin S."/>
            <person name="Spatafora J."/>
            <person name="Crous P."/>
            <person name="Grigoriev I."/>
        </authorList>
    </citation>
    <scope>NUCLEOTIDE SEQUENCE</scope>
    <source>
        <strain evidence="1">CBS 525.71</strain>
    </source>
</reference>
<accession>A0ACB6RL52</accession>